<accession>A0A1Y1QMW9</accession>
<feature type="transmembrane region" description="Helical" evidence="1">
    <location>
        <begin position="405"/>
        <end position="425"/>
    </location>
</feature>
<protein>
    <submittedName>
        <fullName evidence="2">Cell envelope integrity protein CreD</fullName>
    </submittedName>
</protein>
<name>A0A1Y1QMW9_9GAMM</name>
<feature type="transmembrane region" description="Helical" evidence="1">
    <location>
        <begin position="431"/>
        <end position="450"/>
    </location>
</feature>
<dbReference type="AlphaFoldDB" id="A0A1Y1QMW9"/>
<dbReference type="GO" id="GO:0005886">
    <property type="term" value="C:plasma membrane"/>
    <property type="evidence" value="ECO:0007669"/>
    <property type="project" value="TreeGrafter"/>
</dbReference>
<keyword evidence="1" id="KW-0812">Transmembrane</keyword>
<evidence type="ECO:0000256" key="1">
    <source>
        <dbReference type="SAM" id="Phobius"/>
    </source>
</evidence>
<dbReference type="PANTHER" id="PTHR30092">
    <property type="entry name" value="INNER MEMBRANE PROTEIN CRED"/>
    <property type="match status" value="1"/>
</dbReference>
<proteinExistence type="predicted"/>
<reference evidence="2 3" key="1">
    <citation type="submission" date="2017-01" db="EMBL/GenBank/DDBJ databases">
        <title>Novel large sulfur bacteria in the metagenomes of groundwater-fed chemosynthetic microbial mats in the Lake Huron basin.</title>
        <authorList>
            <person name="Sharrar A.M."/>
            <person name="Flood B.E."/>
            <person name="Bailey J.V."/>
            <person name="Jones D.S."/>
            <person name="Biddanda B."/>
            <person name="Ruberg S.A."/>
            <person name="Marcus D.N."/>
            <person name="Dick G.J."/>
        </authorList>
    </citation>
    <scope>NUCLEOTIDE SEQUENCE [LARGE SCALE GENOMIC DNA]</scope>
    <source>
        <strain evidence="2">A8</strain>
    </source>
</reference>
<dbReference type="Proteomes" id="UP000192491">
    <property type="component" value="Unassembled WGS sequence"/>
</dbReference>
<evidence type="ECO:0000313" key="2">
    <source>
        <dbReference type="EMBL" id="OQX09325.1"/>
    </source>
</evidence>
<dbReference type="PANTHER" id="PTHR30092:SF0">
    <property type="entry name" value="INNER MEMBRANE PROTEIN CRED"/>
    <property type="match status" value="1"/>
</dbReference>
<dbReference type="EMBL" id="MTEJ01000146">
    <property type="protein sequence ID" value="OQX09325.1"/>
    <property type="molecule type" value="Genomic_DNA"/>
</dbReference>
<dbReference type="Pfam" id="PF06123">
    <property type="entry name" value="CreD"/>
    <property type="match status" value="1"/>
</dbReference>
<dbReference type="NCBIfam" id="NF008712">
    <property type="entry name" value="PRK11715.1-1"/>
    <property type="match status" value="1"/>
</dbReference>
<keyword evidence="1" id="KW-1133">Transmembrane helix</keyword>
<comment type="caution">
    <text evidence="2">The sequence shown here is derived from an EMBL/GenBank/DDBJ whole genome shotgun (WGS) entry which is preliminary data.</text>
</comment>
<evidence type="ECO:0000313" key="3">
    <source>
        <dbReference type="Proteomes" id="UP000192491"/>
    </source>
</evidence>
<feature type="transmembrane region" description="Helical" evidence="1">
    <location>
        <begin position="354"/>
        <end position="374"/>
    </location>
</feature>
<dbReference type="InterPro" id="IPR010364">
    <property type="entry name" value="Uncharacterised_IM_CreD"/>
</dbReference>
<feature type="transmembrane region" description="Helical" evidence="1">
    <location>
        <begin position="380"/>
        <end position="398"/>
    </location>
</feature>
<gene>
    <name evidence="2" type="ORF">BWK73_23085</name>
</gene>
<feature type="transmembrane region" description="Helical" evidence="1">
    <location>
        <begin position="22"/>
        <end position="44"/>
    </location>
</feature>
<dbReference type="PIRSF" id="PIRSF004548">
    <property type="entry name" value="CreD"/>
    <property type="match status" value="1"/>
</dbReference>
<sequence length="456" mass="50683">MSEQTPPYATSPRYLHTLVHSLGFRALSIALLTLLMLIPLFMVMQVVQERQAYHQGVLNEVAATWGQRQTLVGPVLVVPYVEHFTNVDTVTDKDGESRVVSKDIYKDHLAVLLPETLEIRADLAEEHRQRGIYDALVYNANISINGTFDHSVLLKASEGERRIQWENAYVMFGIDDPKAISNTPALLWGEDTLALEPGTGMPKLLANGFHAPLPPGEYTDGATHPFKLSLKLHGSDGLFFAPVGKNTKTRMSSAWTNPSFQGALLPNTHEINAQGFNATWEISHLVRNYPQAWVASDNQTYDLHNFTAGVSLYESSSLYTQVNRAVKYAILFVSLTFLLLFAFEIGLKRRLHTLQYVLVGGSLALFYLVLLALAEHIGFLYAYIAASSVTVLPLTWYLGGILRDVWRTVGVFVVLALLYGLLYLLLQIEDYALLVGVGLLVGAMGMMMVITRRLPA</sequence>
<keyword evidence="1" id="KW-0472">Membrane</keyword>
<feature type="transmembrane region" description="Helical" evidence="1">
    <location>
        <begin position="328"/>
        <end position="347"/>
    </location>
</feature>
<organism evidence="2 3">
    <name type="scientific">Thiothrix lacustris</name>
    <dbReference type="NCBI Taxonomy" id="525917"/>
    <lineage>
        <taxon>Bacteria</taxon>
        <taxon>Pseudomonadati</taxon>
        <taxon>Pseudomonadota</taxon>
        <taxon>Gammaproteobacteria</taxon>
        <taxon>Thiotrichales</taxon>
        <taxon>Thiotrichaceae</taxon>
        <taxon>Thiothrix</taxon>
    </lineage>
</organism>